<keyword evidence="2" id="KW-1185">Reference proteome</keyword>
<sequence>MIEECDVRDKYNKLQNIWDISDQWHYHTYRKIKQYLYDYLSIEDGVKLSERVLLAGSGGNSYGISGDFIYHLDIAENLLNFEDKSIVGSVTNIPFFDESFDIVICV</sequence>
<organism evidence="1 2">
    <name type="scientific">Pseudoalteromonas piscicida</name>
    <dbReference type="NCBI Taxonomy" id="43662"/>
    <lineage>
        <taxon>Bacteria</taxon>
        <taxon>Pseudomonadati</taxon>
        <taxon>Pseudomonadota</taxon>
        <taxon>Gammaproteobacteria</taxon>
        <taxon>Alteromonadales</taxon>
        <taxon>Pseudoalteromonadaceae</taxon>
        <taxon>Pseudoalteromonas</taxon>
    </lineage>
</organism>
<reference evidence="1 2" key="1">
    <citation type="submission" date="2015-06" db="EMBL/GenBank/DDBJ databases">
        <authorList>
            <person name="Xie B.-B."/>
            <person name="Rong J.-C."/>
            <person name="Qin Q.-L."/>
            <person name="Zhang Y.-Z."/>
        </authorList>
    </citation>
    <scope>NUCLEOTIDE SEQUENCE [LARGE SCALE GENOMIC DNA]</scope>
    <source>
        <strain evidence="1 2">JCM 20779</strain>
    </source>
</reference>
<dbReference type="SUPFAM" id="SSF53335">
    <property type="entry name" value="S-adenosyl-L-methionine-dependent methyltransferases"/>
    <property type="match status" value="1"/>
</dbReference>
<evidence type="ECO:0000313" key="1">
    <source>
        <dbReference type="EMBL" id="ATD05657.1"/>
    </source>
</evidence>
<accession>A0ABN5C7P5</accession>
<protein>
    <recommendedName>
        <fullName evidence="3">Class I SAM-dependent methyltransferase</fullName>
    </recommendedName>
</protein>
<dbReference type="RefSeq" id="WP_010379545.1">
    <property type="nucleotide sequence ID" value="NZ_CP011924.1"/>
</dbReference>
<dbReference type="Proteomes" id="UP000016521">
    <property type="component" value="Chromosome I"/>
</dbReference>
<gene>
    <name evidence="1" type="ORF">PPIS_a0338</name>
</gene>
<dbReference type="InterPro" id="IPR029063">
    <property type="entry name" value="SAM-dependent_MTases_sf"/>
</dbReference>
<evidence type="ECO:0008006" key="3">
    <source>
        <dbReference type="Google" id="ProtNLM"/>
    </source>
</evidence>
<evidence type="ECO:0000313" key="2">
    <source>
        <dbReference type="Proteomes" id="UP000016521"/>
    </source>
</evidence>
<dbReference type="EMBL" id="CP011924">
    <property type="protein sequence ID" value="ATD05657.1"/>
    <property type="molecule type" value="Genomic_DNA"/>
</dbReference>
<name>A0ABN5C7P5_PSEO7</name>
<proteinExistence type="predicted"/>